<keyword evidence="3" id="KW-1185">Reference proteome</keyword>
<dbReference type="AlphaFoldDB" id="A0A2W7IP96"/>
<dbReference type="OrthoDB" id="9793210at2"/>
<dbReference type="InterPro" id="IPR035919">
    <property type="entry name" value="EAL_sf"/>
</dbReference>
<name>A0A2W7IP96_9PROT</name>
<organism evidence="2 3">
    <name type="scientific">Humitalea rosea</name>
    <dbReference type="NCBI Taxonomy" id="990373"/>
    <lineage>
        <taxon>Bacteria</taxon>
        <taxon>Pseudomonadati</taxon>
        <taxon>Pseudomonadota</taxon>
        <taxon>Alphaproteobacteria</taxon>
        <taxon>Acetobacterales</taxon>
        <taxon>Roseomonadaceae</taxon>
        <taxon>Humitalea</taxon>
    </lineage>
</organism>
<dbReference type="EMBL" id="QKYU01000003">
    <property type="protein sequence ID" value="PZW49047.1"/>
    <property type="molecule type" value="Genomic_DNA"/>
</dbReference>
<proteinExistence type="predicted"/>
<dbReference type="InterPro" id="IPR050706">
    <property type="entry name" value="Cyclic-di-GMP_PDE-like"/>
</dbReference>
<dbReference type="CDD" id="cd01948">
    <property type="entry name" value="EAL"/>
    <property type="match status" value="1"/>
</dbReference>
<protein>
    <submittedName>
        <fullName evidence="2">EAL domain-containing protein (Putative c-di-GMP-specific phosphodiesterase class I)</fullName>
    </submittedName>
</protein>
<evidence type="ECO:0000259" key="1">
    <source>
        <dbReference type="PROSITE" id="PS50883"/>
    </source>
</evidence>
<dbReference type="SUPFAM" id="SSF141868">
    <property type="entry name" value="EAL domain-like"/>
    <property type="match status" value="1"/>
</dbReference>
<dbReference type="InterPro" id="IPR000014">
    <property type="entry name" value="PAS"/>
</dbReference>
<dbReference type="GO" id="GO:0071111">
    <property type="term" value="F:cyclic-guanylate-specific phosphodiesterase activity"/>
    <property type="evidence" value="ECO:0007669"/>
    <property type="project" value="InterPro"/>
</dbReference>
<evidence type="ECO:0000313" key="3">
    <source>
        <dbReference type="Proteomes" id="UP000249688"/>
    </source>
</evidence>
<dbReference type="RefSeq" id="WP_158537079.1">
    <property type="nucleotide sequence ID" value="NZ_QKYU01000003.1"/>
</dbReference>
<reference evidence="2 3" key="1">
    <citation type="submission" date="2018-06" db="EMBL/GenBank/DDBJ databases">
        <title>Genomic Encyclopedia of Archaeal and Bacterial Type Strains, Phase II (KMG-II): from individual species to whole genera.</title>
        <authorList>
            <person name="Goeker M."/>
        </authorList>
    </citation>
    <scope>NUCLEOTIDE SEQUENCE [LARGE SCALE GENOMIC DNA]</scope>
    <source>
        <strain evidence="2 3">DSM 24525</strain>
    </source>
</reference>
<dbReference type="Pfam" id="PF00563">
    <property type="entry name" value="EAL"/>
    <property type="match status" value="1"/>
</dbReference>
<dbReference type="PANTHER" id="PTHR33121:SF79">
    <property type="entry name" value="CYCLIC DI-GMP PHOSPHODIESTERASE PDED-RELATED"/>
    <property type="match status" value="1"/>
</dbReference>
<sequence>MSPGEGARERFVAFAFAASECLIETDPLGRILFAVGAFRSRFGCEAEALVGRPIATLLAPEEQGLIATAIPMLALRGRLPPSVVNLAAGPAAPSAGPVSSQAVLSGLALPGQDGQFRLCLTLGTVPLGLAPIQAANGNGPAPQAAGLLRAAEARLQAGSAGRLGLFEITGPAAERLARGDPILNGALATALQAGPGTLAGSVAPGRFGLMQGGEAPLPLGESAAAMTRVLEQSGVSGQIKSLELLLTHDGMNEAQAVRALRHALGAFTRGGASGLAAAGMGDGLQAFLDLVAKRRGGYRRTIAERRFRLDYQPICRLADRQIHHFEALLRLDGAGSAGVGEFVNLVEGAGLSEELDLAVAAVAAEASRDGPSIAFNISGYSAQSPHFRAALLALLDRARVPAGRMLIELTESAEVEDEDEAAITIAALRARGVAACIDDFGAGAASFRYLRAFRVDYVKLDGSFVQAAATQERERSFLASMLDLARTVGAQTVAERIETEEDAARMLALGVDFGQGWLFGRPGKLPGPAAPKQRRAIGHEVWR</sequence>
<dbReference type="InterPro" id="IPR001633">
    <property type="entry name" value="EAL_dom"/>
</dbReference>
<dbReference type="SMART" id="SM00052">
    <property type="entry name" value="EAL"/>
    <property type="match status" value="1"/>
</dbReference>
<dbReference type="PROSITE" id="PS50883">
    <property type="entry name" value="EAL"/>
    <property type="match status" value="1"/>
</dbReference>
<dbReference type="Gene3D" id="3.20.20.450">
    <property type="entry name" value="EAL domain"/>
    <property type="match status" value="1"/>
</dbReference>
<dbReference type="PANTHER" id="PTHR33121">
    <property type="entry name" value="CYCLIC DI-GMP PHOSPHODIESTERASE PDEF"/>
    <property type="match status" value="1"/>
</dbReference>
<dbReference type="Gene3D" id="3.30.450.20">
    <property type="entry name" value="PAS domain"/>
    <property type="match status" value="1"/>
</dbReference>
<dbReference type="Proteomes" id="UP000249688">
    <property type="component" value="Unassembled WGS sequence"/>
</dbReference>
<comment type="caution">
    <text evidence="2">The sequence shown here is derived from an EMBL/GenBank/DDBJ whole genome shotgun (WGS) entry which is preliminary data.</text>
</comment>
<dbReference type="InterPro" id="IPR035965">
    <property type="entry name" value="PAS-like_dom_sf"/>
</dbReference>
<gene>
    <name evidence="2" type="ORF">C8P66_10372</name>
</gene>
<dbReference type="SUPFAM" id="SSF55785">
    <property type="entry name" value="PYP-like sensor domain (PAS domain)"/>
    <property type="match status" value="1"/>
</dbReference>
<dbReference type="CDD" id="cd00130">
    <property type="entry name" value="PAS"/>
    <property type="match status" value="1"/>
</dbReference>
<feature type="domain" description="EAL" evidence="1">
    <location>
        <begin position="291"/>
        <end position="536"/>
    </location>
</feature>
<evidence type="ECO:0000313" key="2">
    <source>
        <dbReference type="EMBL" id="PZW49047.1"/>
    </source>
</evidence>
<accession>A0A2W7IP96</accession>